<dbReference type="OrthoDB" id="10017160at2759"/>
<organism evidence="1 2">
    <name type="scientific">Eumeta variegata</name>
    <name type="common">Bagworm moth</name>
    <name type="synonym">Eumeta japonica</name>
    <dbReference type="NCBI Taxonomy" id="151549"/>
    <lineage>
        <taxon>Eukaryota</taxon>
        <taxon>Metazoa</taxon>
        <taxon>Ecdysozoa</taxon>
        <taxon>Arthropoda</taxon>
        <taxon>Hexapoda</taxon>
        <taxon>Insecta</taxon>
        <taxon>Pterygota</taxon>
        <taxon>Neoptera</taxon>
        <taxon>Endopterygota</taxon>
        <taxon>Lepidoptera</taxon>
        <taxon>Glossata</taxon>
        <taxon>Ditrysia</taxon>
        <taxon>Tineoidea</taxon>
        <taxon>Psychidae</taxon>
        <taxon>Oiketicinae</taxon>
        <taxon>Eumeta</taxon>
    </lineage>
</organism>
<reference evidence="1 2" key="1">
    <citation type="journal article" date="2019" name="Commun. Biol.">
        <title>The bagworm genome reveals a unique fibroin gene that provides high tensile strength.</title>
        <authorList>
            <person name="Kono N."/>
            <person name="Nakamura H."/>
            <person name="Ohtoshi R."/>
            <person name="Tomita M."/>
            <person name="Numata K."/>
            <person name="Arakawa K."/>
        </authorList>
    </citation>
    <scope>NUCLEOTIDE SEQUENCE [LARGE SCALE GENOMIC DNA]</scope>
</reference>
<evidence type="ECO:0000313" key="2">
    <source>
        <dbReference type="Proteomes" id="UP000299102"/>
    </source>
</evidence>
<dbReference type="EMBL" id="BGZK01002540">
    <property type="protein sequence ID" value="GBP94723.1"/>
    <property type="molecule type" value="Genomic_DNA"/>
</dbReference>
<dbReference type="AlphaFoldDB" id="A0A4C2A626"/>
<proteinExistence type="predicted"/>
<name>A0A4C2A626_EUMVA</name>
<gene>
    <name evidence="1" type="ORF">EVAR_100433_1</name>
</gene>
<evidence type="ECO:0000313" key="1">
    <source>
        <dbReference type="EMBL" id="GBP94723.1"/>
    </source>
</evidence>
<dbReference type="Proteomes" id="UP000299102">
    <property type="component" value="Unassembled WGS sequence"/>
</dbReference>
<accession>A0A4C2A626</accession>
<sequence length="119" mass="14145">MEKLKVFLLLKVETLFPLEHKGRFDVLFICRHYFFGIRKPLSPKFYRKEINKNNMLRDQDCKMEFKRCRANLSNEFCDGRPSTAVNNKNIDAVRRMIETDKHVTHHEIRTSLGIGMSQI</sequence>
<comment type="caution">
    <text evidence="1">The sequence shown here is derived from an EMBL/GenBank/DDBJ whole genome shotgun (WGS) entry which is preliminary data.</text>
</comment>
<keyword evidence="2" id="KW-1185">Reference proteome</keyword>
<protein>
    <recommendedName>
        <fullName evidence="3">Mariner Mos1 transposase</fullName>
    </recommendedName>
</protein>
<evidence type="ECO:0008006" key="3">
    <source>
        <dbReference type="Google" id="ProtNLM"/>
    </source>
</evidence>